<evidence type="ECO:0000259" key="3">
    <source>
        <dbReference type="PROSITE" id="PS51471"/>
    </source>
</evidence>
<dbReference type="GeneID" id="19199612"/>
<dbReference type="Gene3D" id="2.60.120.590">
    <property type="entry name" value="Alpha-ketoglutarate-dependent dioxygenase AlkB-like"/>
    <property type="match status" value="1"/>
</dbReference>
<evidence type="ECO:0000313" key="4">
    <source>
        <dbReference type="EMBL" id="EIW83070.1"/>
    </source>
</evidence>
<dbReference type="OrthoDB" id="2163491at2759"/>
<evidence type="ECO:0000313" key="5">
    <source>
        <dbReference type="Proteomes" id="UP000053558"/>
    </source>
</evidence>
<dbReference type="Proteomes" id="UP000053558">
    <property type="component" value="Unassembled WGS sequence"/>
</dbReference>
<dbReference type="SUPFAM" id="SSF51197">
    <property type="entry name" value="Clavaminate synthase-like"/>
    <property type="match status" value="1"/>
</dbReference>
<dbReference type="GO" id="GO:0006307">
    <property type="term" value="P:DNA alkylation repair"/>
    <property type="evidence" value="ECO:0007669"/>
    <property type="project" value="TreeGrafter"/>
</dbReference>
<dbReference type="InterPro" id="IPR032852">
    <property type="entry name" value="ALKBH2"/>
</dbReference>
<sequence>MSRVSVEQQTVCLPSAPHVDHQHPDRTPRPNSVQTYVPHAYQETRAGHVLEKAELTRPRFQQMNMKEMTVKTEETSASFTLHSKPTRSKRQRLSSVASAIRKRSENRLSFKAPQRPPLSREPPIWATSRQEICETLDYFRSYQSGVYSSDGLVKGYLLSAFGSERDIFHLGGRFIVSHGGGKSESVLQSRVGARHQLAGDQKITDRSVRALMRNYEESRPLVLLADDKYDKFPYDLSTPGSVYPYIVLGFFWIPYAWAEYEAPSTDNQSVVRWKFAFQWCEEQGDPWWTSSPYADEAGATNSVSNFLHHNEKPSSTIVSPGKRFRFRDEELCIDCMKTSPSVYKQGWICLNPCCGAFWTLKHGGSPTILDYSESFLQLISPTHPNISLANLKPSLISEAPDGIATGLPFSKGWHCKGCGRLACRSDWKCWKCPHCNKEHQVEDRSMAPHEFWLQRPSRPIMHAEIGRYSGIRSERPAIIHSTIDGRDEAIHRLTYVLPMNRGKIHLVLGNPRANSRANEAFRLYQEEAKSGGLELRRYALRTHRLRGPMLTNYFSQNSGEPYQYVSGTGQTVPFDKASKSVIAALAIIKERTQKALGCEVPFNEILTAAYMESQKMSFHSDSEIGLGPVVASLSLGSMAYMHFRMKNSQQREKRSSQIDLTLTLRHGDVVVMEGAQVQDLYEHTVSPVNFRIAATARCIGPNHSYYKT</sequence>
<reference evidence="5" key="1">
    <citation type="journal article" date="2012" name="Science">
        <title>The Paleozoic origin of enzymatic lignin decomposition reconstructed from 31 fungal genomes.</title>
        <authorList>
            <person name="Floudas D."/>
            <person name="Binder M."/>
            <person name="Riley R."/>
            <person name="Barry K."/>
            <person name="Blanchette R.A."/>
            <person name="Henrissat B."/>
            <person name="Martinez A.T."/>
            <person name="Otillar R."/>
            <person name="Spatafora J.W."/>
            <person name="Yadav J.S."/>
            <person name="Aerts A."/>
            <person name="Benoit I."/>
            <person name="Boyd A."/>
            <person name="Carlson A."/>
            <person name="Copeland A."/>
            <person name="Coutinho P.M."/>
            <person name="de Vries R.P."/>
            <person name="Ferreira P."/>
            <person name="Findley K."/>
            <person name="Foster B."/>
            <person name="Gaskell J."/>
            <person name="Glotzer D."/>
            <person name="Gorecki P."/>
            <person name="Heitman J."/>
            <person name="Hesse C."/>
            <person name="Hori C."/>
            <person name="Igarashi K."/>
            <person name="Jurgens J.A."/>
            <person name="Kallen N."/>
            <person name="Kersten P."/>
            <person name="Kohler A."/>
            <person name="Kuees U."/>
            <person name="Kumar T.K.A."/>
            <person name="Kuo A."/>
            <person name="LaButti K."/>
            <person name="Larrondo L.F."/>
            <person name="Lindquist E."/>
            <person name="Ling A."/>
            <person name="Lombard V."/>
            <person name="Lucas S."/>
            <person name="Lundell T."/>
            <person name="Martin R."/>
            <person name="McLaughlin D.J."/>
            <person name="Morgenstern I."/>
            <person name="Morin E."/>
            <person name="Murat C."/>
            <person name="Nagy L.G."/>
            <person name="Nolan M."/>
            <person name="Ohm R.A."/>
            <person name="Patyshakuliyeva A."/>
            <person name="Rokas A."/>
            <person name="Ruiz-Duenas F.J."/>
            <person name="Sabat G."/>
            <person name="Salamov A."/>
            <person name="Samejima M."/>
            <person name="Schmutz J."/>
            <person name="Slot J.C."/>
            <person name="St John F."/>
            <person name="Stenlid J."/>
            <person name="Sun H."/>
            <person name="Sun S."/>
            <person name="Syed K."/>
            <person name="Tsang A."/>
            <person name="Wiebenga A."/>
            <person name="Young D."/>
            <person name="Pisabarro A."/>
            <person name="Eastwood D.C."/>
            <person name="Martin F."/>
            <person name="Cullen D."/>
            <person name="Grigoriev I.V."/>
            <person name="Hibbett D.S."/>
        </authorList>
    </citation>
    <scope>NUCLEOTIDE SEQUENCE [LARGE SCALE GENOMIC DNA]</scope>
    <source>
        <strain evidence="5">RWD-64-598 SS2</strain>
    </source>
</reference>
<keyword evidence="5" id="KW-1185">Reference proteome</keyword>
<gene>
    <name evidence="4" type="ORF">CONPUDRAFT_121427</name>
</gene>
<dbReference type="KEGG" id="cput:CONPUDRAFT_121427"/>
<feature type="region of interest" description="Disordered" evidence="2">
    <location>
        <begin position="1"/>
        <end position="31"/>
    </location>
</feature>
<feature type="compositionally biased region" description="Basic and acidic residues" evidence="2">
    <location>
        <begin position="18"/>
        <end position="28"/>
    </location>
</feature>
<dbReference type="RefSeq" id="XP_007766933.1">
    <property type="nucleotide sequence ID" value="XM_007768743.1"/>
</dbReference>
<dbReference type="PANTHER" id="PTHR31573">
    <property type="entry name" value="ALPHA-KETOGLUTARATE-DEPENDENT DIOXYGENASE ALKB HOMOLOG 2"/>
    <property type="match status" value="1"/>
</dbReference>
<dbReference type="Pfam" id="PF13532">
    <property type="entry name" value="2OG-FeII_Oxy_2"/>
    <property type="match status" value="1"/>
</dbReference>
<feature type="binding site" evidence="1">
    <location>
        <position position="683"/>
    </location>
    <ligand>
        <name>2-oxoglutarate</name>
        <dbReference type="ChEBI" id="CHEBI:16810"/>
    </ligand>
</feature>
<dbReference type="PANTHER" id="PTHR31573:SF4">
    <property type="entry name" value="FE2OG DIOXYGENASE DOMAIN-CONTAINING PROTEIN"/>
    <property type="match status" value="1"/>
</dbReference>
<feature type="compositionally biased region" description="Polar residues" evidence="2">
    <location>
        <begin position="1"/>
        <end position="12"/>
    </location>
</feature>
<proteinExistence type="predicted"/>
<dbReference type="EMBL" id="JH711576">
    <property type="protein sequence ID" value="EIW83070.1"/>
    <property type="molecule type" value="Genomic_DNA"/>
</dbReference>
<dbReference type="InterPro" id="IPR037151">
    <property type="entry name" value="AlkB-like_sf"/>
</dbReference>
<protein>
    <recommendedName>
        <fullName evidence="3">Fe2OG dioxygenase domain-containing protein</fullName>
    </recommendedName>
</protein>
<dbReference type="GO" id="GO:0008198">
    <property type="term" value="F:ferrous iron binding"/>
    <property type="evidence" value="ECO:0007669"/>
    <property type="project" value="TreeGrafter"/>
</dbReference>
<dbReference type="GO" id="GO:0051747">
    <property type="term" value="F:cytosine C-5 DNA demethylase activity"/>
    <property type="evidence" value="ECO:0007669"/>
    <property type="project" value="TreeGrafter"/>
</dbReference>
<dbReference type="AlphaFoldDB" id="A0A5M3MVJ5"/>
<evidence type="ECO:0000256" key="2">
    <source>
        <dbReference type="SAM" id="MobiDB-lite"/>
    </source>
</evidence>
<dbReference type="OMA" id="GMPYKYV"/>
<dbReference type="PROSITE" id="PS51471">
    <property type="entry name" value="FE2OG_OXY"/>
    <property type="match status" value="1"/>
</dbReference>
<dbReference type="InterPro" id="IPR027450">
    <property type="entry name" value="AlkB-like"/>
</dbReference>
<evidence type="ECO:0000256" key="1">
    <source>
        <dbReference type="PIRSR" id="PIRSR632852-1"/>
    </source>
</evidence>
<feature type="domain" description="Fe2OG dioxygenase" evidence="3">
    <location>
        <begin position="601"/>
        <end position="700"/>
    </location>
</feature>
<dbReference type="GO" id="GO:0035516">
    <property type="term" value="F:broad specificity oxidative DNA demethylase activity"/>
    <property type="evidence" value="ECO:0007669"/>
    <property type="project" value="TreeGrafter"/>
</dbReference>
<accession>A0A5M3MVJ5</accession>
<feature type="binding site" evidence="1">
    <location>
        <position position="619"/>
    </location>
    <ligand>
        <name>2-oxoglutarate</name>
        <dbReference type="ChEBI" id="CHEBI:16810"/>
    </ligand>
</feature>
<organism evidence="4 5">
    <name type="scientific">Coniophora puteana (strain RWD-64-598)</name>
    <name type="common">Brown rot fungus</name>
    <dbReference type="NCBI Taxonomy" id="741705"/>
    <lineage>
        <taxon>Eukaryota</taxon>
        <taxon>Fungi</taxon>
        <taxon>Dikarya</taxon>
        <taxon>Basidiomycota</taxon>
        <taxon>Agaricomycotina</taxon>
        <taxon>Agaricomycetes</taxon>
        <taxon>Agaricomycetidae</taxon>
        <taxon>Boletales</taxon>
        <taxon>Coniophorineae</taxon>
        <taxon>Coniophoraceae</taxon>
        <taxon>Coniophora</taxon>
    </lineage>
</organism>
<dbReference type="InterPro" id="IPR005123">
    <property type="entry name" value="Oxoglu/Fe-dep_dioxygenase_dom"/>
</dbReference>
<comment type="caution">
    <text evidence="4">The sequence shown here is derived from an EMBL/GenBank/DDBJ whole genome shotgun (WGS) entry which is preliminary data.</text>
</comment>
<feature type="binding site" evidence="1">
    <location>
        <position position="610"/>
    </location>
    <ligand>
        <name>2-oxoglutarate</name>
        <dbReference type="ChEBI" id="CHEBI:16810"/>
    </ligand>
</feature>
<name>A0A5M3MVJ5_CONPW</name>